<reference evidence="1" key="1">
    <citation type="submission" date="2023-03" db="EMBL/GenBank/DDBJ databases">
        <title>Massive genome expansion in bonnet fungi (Mycena s.s.) driven by repeated elements and novel gene families across ecological guilds.</title>
        <authorList>
            <consortium name="Lawrence Berkeley National Laboratory"/>
            <person name="Harder C.B."/>
            <person name="Miyauchi S."/>
            <person name="Viragh M."/>
            <person name="Kuo A."/>
            <person name="Thoen E."/>
            <person name="Andreopoulos B."/>
            <person name="Lu D."/>
            <person name="Skrede I."/>
            <person name="Drula E."/>
            <person name="Henrissat B."/>
            <person name="Morin E."/>
            <person name="Kohler A."/>
            <person name="Barry K."/>
            <person name="LaButti K."/>
            <person name="Morin E."/>
            <person name="Salamov A."/>
            <person name="Lipzen A."/>
            <person name="Mereny Z."/>
            <person name="Hegedus B."/>
            <person name="Baldrian P."/>
            <person name="Stursova M."/>
            <person name="Weitz H."/>
            <person name="Taylor A."/>
            <person name="Grigoriev I.V."/>
            <person name="Nagy L.G."/>
            <person name="Martin F."/>
            <person name="Kauserud H."/>
        </authorList>
    </citation>
    <scope>NUCLEOTIDE SEQUENCE</scope>
    <source>
        <strain evidence="1">9144</strain>
    </source>
</reference>
<proteinExistence type="predicted"/>
<sequence length="201" mass="22091">MSLGVFLLESSGYFPMLFFFVRCYNDSSCSPNMEMSRLWAVRDIAADCAVCMDAPASDARRKGIVDFTVIAAISSWAVNRALSDDWLIDKCLEQLELMEREKLPVENIRQYYAALFALMYSYIGLGDTKRASQDIRPLSLGLAPFRAGEVSSVACFVGLPFSSAFDGLLDAREKGNSKVLFGVGVVGKAVEDCNCCDVVNN</sequence>
<organism evidence="1 2">
    <name type="scientific">Mycena pura</name>
    <dbReference type="NCBI Taxonomy" id="153505"/>
    <lineage>
        <taxon>Eukaryota</taxon>
        <taxon>Fungi</taxon>
        <taxon>Dikarya</taxon>
        <taxon>Basidiomycota</taxon>
        <taxon>Agaricomycotina</taxon>
        <taxon>Agaricomycetes</taxon>
        <taxon>Agaricomycetidae</taxon>
        <taxon>Agaricales</taxon>
        <taxon>Marasmiineae</taxon>
        <taxon>Mycenaceae</taxon>
        <taxon>Mycena</taxon>
    </lineage>
</organism>
<keyword evidence="2" id="KW-1185">Reference proteome</keyword>
<name>A0AAD6VFI6_9AGAR</name>
<protein>
    <submittedName>
        <fullName evidence="1">Uncharacterized protein</fullName>
    </submittedName>
</protein>
<dbReference type="EMBL" id="JARJCW010000026">
    <property type="protein sequence ID" value="KAJ7211219.1"/>
    <property type="molecule type" value="Genomic_DNA"/>
</dbReference>
<dbReference type="AlphaFoldDB" id="A0AAD6VFI6"/>
<evidence type="ECO:0000313" key="2">
    <source>
        <dbReference type="Proteomes" id="UP001219525"/>
    </source>
</evidence>
<evidence type="ECO:0000313" key="1">
    <source>
        <dbReference type="EMBL" id="KAJ7211219.1"/>
    </source>
</evidence>
<dbReference type="Proteomes" id="UP001219525">
    <property type="component" value="Unassembled WGS sequence"/>
</dbReference>
<accession>A0AAD6VFI6</accession>
<gene>
    <name evidence="1" type="ORF">GGX14DRAFT_565094</name>
</gene>
<comment type="caution">
    <text evidence="1">The sequence shown here is derived from an EMBL/GenBank/DDBJ whole genome shotgun (WGS) entry which is preliminary data.</text>
</comment>